<evidence type="ECO:0007829" key="3">
    <source>
        <dbReference type="PeptideAtlas" id="A0A1B0GVK4"/>
    </source>
</evidence>
<keyword evidence="3" id="KW-1267">Proteomics identification</keyword>
<dbReference type="Ensembl" id="ENST00000636968.1">
    <property type="protein sequence ID" value="ENSP00000490553.1"/>
    <property type="gene ID" value="ENSG00000169710.10"/>
</dbReference>
<keyword evidence="2" id="KW-1185">Reference proteome</keyword>
<evidence type="ECO:0000313" key="1">
    <source>
        <dbReference type="Ensembl" id="ENSP00000490553.1"/>
    </source>
</evidence>
<reference evidence="1 2" key="2">
    <citation type="journal article" date="2004" name="Nature">
        <title>Finishing the euchromatic sequence of the human genome.</title>
        <authorList>
            <consortium name="International Human Genome Sequencing Consortium"/>
        </authorList>
    </citation>
    <scope>NUCLEOTIDE SEQUENCE [LARGE SCALE GENOMIC DNA]</scope>
</reference>
<dbReference type="EMBL" id="AC135056">
    <property type="status" value="NOT_ANNOTATED_CDS"/>
    <property type="molecule type" value="Genomic_DNA"/>
</dbReference>
<dbReference type="OMA" id="KMRGGEF"/>
<name>A0A1B0GVK4_HUMAN</name>
<dbReference type="HGNC" id="HGNC:3594">
    <property type="gene designation" value="FASN"/>
</dbReference>
<gene>
    <name evidence="1" type="primary">FASN</name>
</gene>
<reference evidence="1 2" key="3">
    <citation type="journal article" date="2006" name="Nature">
        <title>DNA sequence of human chromosome 17 and analysis of rearrangement in the human lineage.</title>
        <authorList>
            <person name="Zody M.C."/>
            <person name="Garber M."/>
            <person name="Adams D.J."/>
            <person name="Sharpe T."/>
            <person name="Harrow J."/>
            <person name="Lupski J.R."/>
            <person name="Nicholson C."/>
            <person name="Searle S.M."/>
            <person name="Wilming L."/>
            <person name="Young S.K."/>
            <person name="Abouelleil A."/>
            <person name="Allen N.R."/>
            <person name="Bi W."/>
            <person name="Bloom T."/>
            <person name="Borowsky M.L."/>
            <person name="Bugalter B.E."/>
            <person name="Butler J."/>
            <person name="Chang J.L."/>
            <person name="Chen C.K."/>
            <person name="Cook A."/>
            <person name="Corum B."/>
            <person name="Cuomo C.A."/>
            <person name="de Jong P.J."/>
            <person name="DeCaprio D."/>
            <person name="Dewar K."/>
            <person name="FitzGerald M."/>
            <person name="Gilbert J."/>
            <person name="Gibson R."/>
            <person name="Gnerre S."/>
            <person name="Goldstein S."/>
            <person name="Grafham D.V."/>
            <person name="Grocock R."/>
            <person name="Hafez N."/>
            <person name="Hagopian D.S."/>
            <person name="Hart E."/>
            <person name="Norman C.H."/>
            <person name="Humphray S."/>
            <person name="Jaffe D.B."/>
            <person name="Jones M."/>
            <person name="Kamal M."/>
            <person name="Khodiyar V.K."/>
            <person name="LaButti K."/>
            <person name="Laird G."/>
            <person name="Lehoczky J."/>
            <person name="Liu X."/>
            <person name="Lokyitsang T."/>
            <person name="Loveland J."/>
            <person name="Lui A."/>
            <person name="Macdonald P."/>
            <person name="Major J.E."/>
            <person name="Matthews L."/>
            <person name="Mauceli E."/>
            <person name="McCarroll S.A."/>
            <person name="Mihalev A.H."/>
            <person name="Mudge J."/>
            <person name="Nguyen C."/>
            <person name="Nicol R."/>
            <person name="O'Leary S.B."/>
            <person name="Osoegawa K."/>
            <person name="Schwartz D.C."/>
            <person name="Shaw-Smith C."/>
            <person name="Stankiewicz P."/>
            <person name="Steward C."/>
            <person name="Swarbreck D."/>
            <person name="Venkataraman V."/>
            <person name="Whittaker C.A."/>
            <person name="Yang X."/>
            <person name="Zimmer A.R."/>
            <person name="Bradley A."/>
            <person name="Hubbard T."/>
            <person name="Birren B.W."/>
            <person name="Rogers J."/>
            <person name="Lander E.S."/>
            <person name="Nusbaum C."/>
        </authorList>
    </citation>
    <scope>NUCLEOTIDE SEQUENCE [LARGE SCALE GENOMIC DNA]</scope>
</reference>
<dbReference type="ChiTaRS" id="FASN">
    <property type="organism name" value="human"/>
</dbReference>
<reference evidence="1" key="4">
    <citation type="submission" date="2025-08" db="UniProtKB">
        <authorList>
            <consortium name="Ensembl"/>
        </authorList>
    </citation>
    <scope>IDENTIFICATION</scope>
</reference>
<dbReference type="Antibodypedia" id="1650">
    <property type="antibodies" value="772 antibodies from 42 providers"/>
</dbReference>
<dbReference type="GeneTree" id="ENSGT00940000157276"/>
<dbReference type="OrthoDB" id="329835at2759"/>
<feature type="non-terminal residue" evidence="1">
    <location>
        <position position="10"/>
    </location>
</feature>
<reference evidence="1 2" key="1">
    <citation type="journal article" date="2001" name="Nature">
        <title>Initial sequencing and analysis of the human genome.</title>
        <authorList>
            <consortium name="International Human Genome Sequencing Consortium"/>
            <person name="Lander E.S."/>
            <person name="Linton L.M."/>
            <person name="Birren B."/>
            <person name="Nusbaum C."/>
            <person name="Zody M.C."/>
            <person name="Baldwin J."/>
            <person name="Devon K."/>
            <person name="Dewar K."/>
            <person name="Doyle M."/>
            <person name="FitzHugh W."/>
            <person name="Funke R."/>
            <person name="Gage D."/>
            <person name="Harris K."/>
            <person name="Heaford A."/>
            <person name="Howland J."/>
            <person name="Kann L."/>
            <person name="Lehoczky J."/>
            <person name="LeVine R."/>
            <person name="McEwan P."/>
            <person name="McKernan K."/>
            <person name="Meldrim J."/>
            <person name="Mesirov J.P."/>
            <person name="Miranda C."/>
            <person name="Morris W."/>
            <person name="Naylor J."/>
            <person name="Raymond C."/>
            <person name="Rosetti M."/>
            <person name="Santos R."/>
            <person name="Sheridan A."/>
            <person name="Sougnez C."/>
            <person name="Stange-Thomann N."/>
            <person name="Stojanovic N."/>
            <person name="Subramanian A."/>
            <person name="Wyman D."/>
            <person name="Rogers J."/>
            <person name="Sulston J."/>
            <person name="Ainscough R."/>
            <person name="Beck S."/>
            <person name="Bentley D."/>
            <person name="Burton J."/>
            <person name="Clee C."/>
            <person name="Carter N."/>
            <person name="Coulson A."/>
            <person name="Deadman R."/>
            <person name="Deloukas P."/>
            <person name="Dunham A."/>
            <person name="Dunham I."/>
            <person name="Durbin R."/>
            <person name="French L."/>
            <person name="Grafham D."/>
            <person name="Gregory S."/>
            <person name="Hubbard T."/>
            <person name="Humphray S."/>
            <person name="Hunt A."/>
            <person name="Jones M."/>
            <person name="Lloyd C."/>
            <person name="McMurray A."/>
            <person name="Matthews L."/>
            <person name="Mercer S."/>
            <person name="Milne S."/>
            <person name="Mullikin J.C."/>
            <person name="Mungall A."/>
            <person name="Plumb R."/>
            <person name="Ross M."/>
            <person name="Shownkeen R."/>
            <person name="Sims S."/>
            <person name="Waterston R.H."/>
            <person name="Wilson R.K."/>
            <person name="Hillier L.W."/>
            <person name="McPherson J.D."/>
            <person name="Marra M.A."/>
            <person name="Mardis E.R."/>
            <person name="Fulton L.A."/>
            <person name="Chinwalla A.T."/>
            <person name="Pepin K.H."/>
            <person name="Gish W.R."/>
            <person name="Chissoe S.L."/>
            <person name="Wendl M.C."/>
            <person name="Delehaunty K.D."/>
            <person name="Miner T.L."/>
            <person name="Delehaunty A."/>
            <person name="Kramer J.B."/>
            <person name="Cook L.L."/>
            <person name="Fulton R.S."/>
            <person name="Johnson D.L."/>
            <person name="Minx P.J."/>
            <person name="Clifton S.W."/>
            <person name="Hawkins T."/>
            <person name="Branscomb E."/>
            <person name="Predki P."/>
            <person name="Richardson P."/>
            <person name="Wenning S."/>
            <person name="Slezak T."/>
            <person name="Doggett N."/>
            <person name="Cheng J.F."/>
            <person name="Olsen A."/>
            <person name="Lucas S."/>
            <person name="Elkin C."/>
            <person name="Uberbacher E."/>
            <person name="Frazier M."/>
            <person name="Gibbs R.A."/>
            <person name="Muzny D.M."/>
            <person name="Scherer S.E."/>
            <person name="Bouck J.B."/>
            <person name="Sodergren E.J."/>
            <person name="Worley K.C."/>
            <person name="Rives C.M."/>
            <person name="Gorrell J.H."/>
            <person name="Metzker M.L."/>
            <person name="Naylor S.L."/>
            <person name="Kucherlapati R.S."/>
            <person name="Nelson D.L."/>
            <person name="Weinstock G.M."/>
            <person name="Sakaki Y."/>
            <person name="Fujiyama A."/>
            <person name="Hattori M."/>
            <person name="Yada T."/>
            <person name="Toyoda A."/>
            <person name="Itoh T."/>
            <person name="Kawagoe C."/>
            <person name="Watanabe H."/>
            <person name="Totoki Y."/>
            <person name="Taylor T."/>
            <person name="Weissenbach J."/>
            <person name="Heilig R."/>
            <person name="Saurin W."/>
            <person name="Artiguenave F."/>
            <person name="Brottier P."/>
            <person name="Bruls T."/>
            <person name="Pelletier E."/>
            <person name="Robert C."/>
            <person name="Wincker P."/>
            <person name="Smith D.R."/>
            <person name="Doucette-Stamm L."/>
            <person name="Rubenfield M."/>
            <person name="Weinstock K."/>
            <person name="Lee H.M."/>
            <person name="Dubois J."/>
            <person name="Rosenthal A."/>
            <person name="Platzer M."/>
            <person name="Nyakatura G."/>
            <person name="Taudien S."/>
            <person name="Rump A."/>
            <person name="Yang H."/>
            <person name="Yu J."/>
            <person name="Wang J."/>
            <person name="Huang G."/>
            <person name="Gu J."/>
            <person name="Hood L."/>
            <person name="Rowen L."/>
            <person name="Madan A."/>
            <person name="Qin S."/>
            <person name="Davis R.W."/>
            <person name="Federspiel N.A."/>
            <person name="Abola A.P."/>
            <person name="Proctor M.J."/>
            <person name="Myers R.M."/>
            <person name="Schmutz J."/>
            <person name="Dickson M."/>
            <person name="Grimwood J."/>
            <person name="Cox D.R."/>
            <person name="Olson M.V."/>
            <person name="Kaul R."/>
            <person name="Raymond C."/>
            <person name="Shimizu N."/>
            <person name="Kawasaki K."/>
            <person name="Minoshima S."/>
            <person name="Evans G.A."/>
            <person name="Athanasiou M."/>
            <person name="Schultz R."/>
            <person name="Roe B.A."/>
            <person name="Chen F."/>
            <person name="Pan H."/>
            <person name="Ramser J."/>
            <person name="Lehrach H."/>
            <person name="Reinhardt R."/>
            <person name="McCombie W.R."/>
            <person name="de la Bastide M."/>
            <person name="Dedhia N."/>
            <person name="Blocker H."/>
            <person name="Hornischer K."/>
            <person name="Nordsiek G."/>
            <person name="Agarwala R."/>
            <person name="Aravind L."/>
            <person name="Bailey J.A."/>
            <person name="Bateman A."/>
            <person name="Batzoglou S."/>
            <person name="Birney E."/>
            <person name="Bork P."/>
            <person name="Brown D.G."/>
            <person name="Burge C.B."/>
            <person name="Cerutti L."/>
            <person name="Chen H.C."/>
            <person name="Church D."/>
            <person name="Clamp M."/>
            <person name="Copley R.R."/>
            <person name="Doerks T."/>
            <person name="Eddy S.R."/>
            <person name="Eichler E.E."/>
            <person name="Furey T.S."/>
            <person name="Galagan J."/>
            <person name="Gilbert J.G."/>
            <person name="Harmon C."/>
            <person name="Hayashizaki Y."/>
            <person name="Haussler D."/>
            <person name="Hermjakob H."/>
            <person name="Hokamp K."/>
            <person name="Jang W."/>
            <person name="Johnson L.S."/>
            <person name="Jones T.A."/>
            <person name="Kasif S."/>
            <person name="Kaspryzk A."/>
            <person name="Kennedy S."/>
            <person name="Kent W.J."/>
            <person name="Kitts P."/>
            <person name="Koonin E.V."/>
            <person name="Korf I."/>
            <person name="Kulp D."/>
            <person name="Lancet D."/>
            <person name="Lowe T.M."/>
            <person name="McLysaght A."/>
            <person name="Mikkelsen T."/>
            <person name="Moran J.V."/>
            <person name="Mulder N."/>
            <person name="Pollara V.J."/>
            <person name="Ponting C.P."/>
            <person name="Schuler G."/>
            <person name="Schultz J."/>
            <person name="Slater G."/>
            <person name="Smit A.F."/>
            <person name="Stupka E."/>
            <person name="Szustakowski J."/>
            <person name="Thierry-Mieg D."/>
            <person name="Thierry-Mieg J."/>
            <person name="Wagner L."/>
            <person name="Wallis J."/>
            <person name="Wheeler R."/>
            <person name="Williams A."/>
            <person name="Wolf Y.I."/>
            <person name="Wolfe K.H."/>
            <person name="Yang S.P."/>
            <person name="Yeh R.F."/>
            <person name="Collins F."/>
            <person name="Guyer M.S."/>
            <person name="Peterson J."/>
            <person name="Felsenfeld A."/>
            <person name="Wetterstrand K.A."/>
            <person name="Patrinos A."/>
            <person name="Morgan M.J."/>
            <person name="de Jong P."/>
            <person name="Catanese J.J."/>
            <person name="Osoegawa K."/>
            <person name="Shizuya H."/>
            <person name="Choi S."/>
            <person name="Chen Y.J."/>
        </authorList>
    </citation>
    <scope>NUCLEOTIDE SEQUENCE [LARGE SCALE GENOMIC DNA]</scope>
</reference>
<dbReference type="VEuPathDB" id="HostDB:ENSG00000169710"/>
<organism evidence="1 2">
    <name type="scientific">Homo sapiens</name>
    <name type="common">Human</name>
    <dbReference type="NCBI Taxonomy" id="9606"/>
    <lineage>
        <taxon>Eukaryota</taxon>
        <taxon>Metazoa</taxon>
        <taxon>Chordata</taxon>
        <taxon>Craniata</taxon>
        <taxon>Vertebrata</taxon>
        <taxon>Euteleostomi</taxon>
        <taxon>Mammalia</taxon>
        <taxon>Eutheria</taxon>
        <taxon>Euarchontoglires</taxon>
        <taxon>Primates</taxon>
        <taxon>Haplorrhini</taxon>
        <taxon>Catarrhini</taxon>
        <taxon>Hominidae</taxon>
        <taxon>Homo</taxon>
    </lineage>
</organism>
<dbReference type="OpenTargets" id="ENSG00000169710"/>
<proteinExistence type="evidence at protein level"/>
<sequence length="10" mass="1065">MEEVVIAGMS</sequence>
<dbReference type="Bgee" id="ENSG00000169710">
    <property type="expression patterns" value="Expressed in right hemisphere of cerebellum and 185 other cell types or tissues"/>
</dbReference>
<protein>
    <submittedName>
        <fullName evidence="1">Fatty acid synthase</fullName>
    </submittedName>
</protein>
<dbReference type="ExpressionAtlas" id="A0A1B0GVK4">
    <property type="expression patterns" value="baseline and differential"/>
</dbReference>
<dbReference type="Ensembl" id="ENST00000636968.1">
    <property type="protein sequence ID" value="ENSP00000490553.1"/>
    <property type="gene ID" value="ENSG00000169710.9"/>
</dbReference>
<accession>A0A1B0GVK4</accession>
<dbReference type="Proteomes" id="UP000005640">
    <property type="component" value="Chromosome 17"/>
</dbReference>
<evidence type="ECO:0000313" key="2">
    <source>
        <dbReference type="Proteomes" id="UP000005640"/>
    </source>
</evidence>
<reference evidence="1" key="5">
    <citation type="submission" date="2025-09" db="UniProtKB">
        <authorList>
            <consortium name="Ensembl"/>
        </authorList>
    </citation>
    <scope>IDENTIFICATION</scope>
</reference>